<keyword evidence="1" id="KW-1133">Transmembrane helix</keyword>
<evidence type="ECO:0000313" key="3">
    <source>
        <dbReference type="Proteomes" id="UP000015106"/>
    </source>
</evidence>
<evidence type="ECO:0000313" key="2">
    <source>
        <dbReference type="EnsemblPlants" id="TuG1812G0200002620.01.T01.cds420850"/>
    </source>
</evidence>
<reference evidence="2" key="3">
    <citation type="submission" date="2022-06" db="UniProtKB">
        <authorList>
            <consortium name="EnsemblPlants"/>
        </authorList>
    </citation>
    <scope>IDENTIFICATION</scope>
</reference>
<dbReference type="Gramene" id="TuG1812G0200002620.01.T01">
    <property type="protein sequence ID" value="TuG1812G0200002620.01.T01.cds420850"/>
    <property type="gene ID" value="TuG1812G0200002620.01"/>
</dbReference>
<keyword evidence="3" id="KW-1185">Reference proteome</keyword>
<keyword evidence="1" id="KW-0812">Transmembrane</keyword>
<dbReference type="Proteomes" id="UP000015106">
    <property type="component" value="Chromosome 2"/>
</dbReference>
<accession>A0A8R7PEA3</accession>
<feature type="transmembrane region" description="Helical" evidence="1">
    <location>
        <begin position="6"/>
        <end position="29"/>
    </location>
</feature>
<dbReference type="EnsemblPlants" id="TuG1812G0200002620.01.T01">
    <property type="protein sequence ID" value="TuG1812G0200002620.01.T01.cds420850"/>
    <property type="gene ID" value="TuG1812G0200002620.01"/>
</dbReference>
<sequence length="37" mass="4530">MYISSGTTLFLLCGKHIYVLLLWHNLFIYGRYDYRMK</sequence>
<organism evidence="2 3">
    <name type="scientific">Triticum urartu</name>
    <name type="common">Red wild einkorn</name>
    <name type="synonym">Crithodium urartu</name>
    <dbReference type="NCBI Taxonomy" id="4572"/>
    <lineage>
        <taxon>Eukaryota</taxon>
        <taxon>Viridiplantae</taxon>
        <taxon>Streptophyta</taxon>
        <taxon>Embryophyta</taxon>
        <taxon>Tracheophyta</taxon>
        <taxon>Spermatophyta</taxon>
        <taxon>Magnoliopsida</taxon>
        <taxon>Liliopsida</taxon>
        <taxon>Poales</taxon>
        <taxon>Poaceae</taxon>
        <taxon>BOP clade</taxon>
        <taxon>Pooideae</taxon>
        <taxon>Triticodae</taxon>
        <taxon>Triticeae</taxon>
        <taxon>Triticinae</taxon>
        <taxon>Triticum</taxon>
    </lineage>
</organism>
<proteinExistence type="predicted"/>
<name>A0A8R7PEA3_TRIUA</name>
<evidence type="ECO:0000256" key="1">
    <source>
        <dbReference type="SAM" id="Phobius"/>
    </source>
</evidence>
<protein>
    <submittedName>
        <fullName evidence="2">Uncharacterized protein</fullName>
    </submittedName>
</protein>
<reference evidence="2" key="2">
    <citation type="submission" date="2018-03" db="EMBL/GenBank/DDBJ databases">
        <title>The Triticum urartu genome reveals the dynamic nature of wheat genome evolution.</title>
        <authorList>
            <person name="Ling H."/>
            <person name="Ma B."/>
            <person name="Shi X."/>
            <person name="Liu H."/>
            <person name="Dong L."/>
            <person name="Sun H."/>
            <person name="Cao Y."/>
            <person name="Gao Q."/>
            <person name="Zheng S."/>
            <person name="Li Y."/>
            <person name="Yu Y."/>
            <person name="Du H."/>
            <person name="Qi M."/>
            <person name="Li Y."/>
            <person name="Yu H."/>
            <person name="Cui Y."/>
            <person name="Wang N."/>
            <person name="Chen C."/>
            <person name="Wu H."/>
            <person name="Zhao Y."/>
            <person name="Zhang J."/>
            <person name="Li Y."/>
            <person name="Zhou W."/>
            <person name="Zhang B."/>
            <person name="Hu W."/>
            <person name="Eijk M."/>
            <person name="Tang J."/>
            <person name="Witsenboer H."/>
            <person name="Zhao S."/>
            <person name="Li Z."/>
            <person name="Zhang A."/>
            <person name="Wang D."/>
            <person name="Liang C."/>
        </authorList>
    </citation>
    <scope>NUCLEOTIDE SEQUENCE [LARGE SCALE GENOMIC DNA]</scope>
    <source>
        <strain evidence="2">cv. G1812</strain>
    </source>
</reference>
<keyword evidence="1" id="KW-0472">Membrane</keyword>
<dbReference type="AlphaFoldDB" id="A0A8R7PEA3"/>
<reference evidence="3" key="1">
    <citation type="journal article" date="2013" name="Nature">
        <title>Draft genome of the wheat A-genome progenitor Triticum urartu.</title>
        <authorList>
            <person name="Ling H.Q."/>
            <person name="Zhao S."/>
            <person name="Liu D."/>
            <person name="Wang J."/>
            <person name="Sun H."/>
            <person name="Zhang C."/>
            <person name="Fan H."/>
            <person name="Li D."/>
            <person name="Dong L."/>
            <person name="Tao Y."/>
            <person name="Gao C."/>
            <person name="Wu H."/>
            <person name="Li Y."/>
            <person name="Cui Y."/>
            <person name="Guo X."/>
            <person name="Zheng S."/>
            <person name="Wang B."/>
            <person name="Yu K."/>
            <person name="Liang Q."/>
            <person name="Yang W."/>
            <person name="Lou X."/>
            <person name="Chen J."/>
            <person name="Feng M."/>
            <person name="Jian J."/>
            <person name="Zhang X."/>
            <person name="Luo G."/>
            <person name="Jiang Y."/>
            <person name="Liu J."/>
            <person name="Wang Z."/>
            <person name="Sha Y."/>
            <person name="Zhang B."/>
            <person name="Wu H."/>
            <person name="Tang D."/>
            <person name="Shen Q."/>
            <person name="Xue P."/>
            <person name="Zou S."/>
            <person name="Wang X."/>
            <person name="Liu X."/>
            <person name="Wang F."/>
            <person name="Yang Y."/>
            <person name="An X."/>
            <person name="Dong Z."/>
            <person name="Zhang K."/>
            <person name="Zhang X."/>
            <person name="Luo M.C."/>
            <person name="Dvorak J."/>
            <person name="Tong Y."/>
            <person name="Wang J."/>
            <person name="Yang H."/>
            <person name="Li Z."/>
            <person name="Wang D."/>
            <person name="Zhang A."/>
            <person name="Wang J."/>
        </authorList>
    </citation>
    <scope>NUCLEOTIDE SEQUENCE</scope>
    <source>
        <strain evidence="3">cv. G1812</strain>
    </source>
</reference>